<dbReference type="InterPro" id="IPR016032">
    <property type="entry name" value="Sig_transdc_resp-reg_C-effctor"/>
</dbReference>
<keyword evidence="1" id="KW-0175">Coiled coil</keyword>
<protein>
    <recommendedName>
        <fullName evidence="2">HTH luxR-type domain-containing protein</fullName>
    </recommendedName>
</protein>
<evidence type="ECO:0000313" key="4">
    <source>
        <dbReference type="Proteomes" id="UP000600946"/>
    </source>
</evidence>
<organism evidence="3 4">
    <name type="scientific">Streptomyces xanthochromogenes</name>
    <dbReference type="NCBI Taxonomy" id="67384"/>
    <lineage>
        <taxon>Bacteria</taxon>
        <taxon>Bacillati</taxon>
        <taxon>Actinomycetota</taxon>
        <taxon>Actinomycetes</taxon>
        <taxon>Kitasatosporales</taxon>
        <taxon>Streptomycetaceae</taxon>
        <taxon>Streptomyces</taxon>
    </lineage>
</organism>
<evidence type="ECO:0000259" key="2">
    <source>
        <dbReference type="PROSITE" id="PS50043"/>
    </source>
</evidence>
<dbReference type="PANTHER" id="PTHR34293:SF1">
    <property type="entry name" value="HTH-TYPE TRANSCRIPTIONAL REGULATOR TRMBL2"/>
    <property type="match status" value="1"/>
</dbReference>
<dbReference type="Pfam" id="PF00196">
    <property type="entry name" value="GerE"/>
    <property type="match status" value="1"/>
</dbReference>
<name>A0ABQ3ALN8_9ACTN</name>
<dbReference type="InterPro" id="IPR051797">
    <property type="entry name" value="TrmB-like"/>
</dbReference>
<evidence type="ECO:0000313" key="3">
    <source>
        <dbReference type="EMBL" id="GGY58147.1"/>
    </source>
</evidence>
<sequence length="343" mass="37513">MDTITDRGTLLMLAVLGLDTDTERVYRAMLAHRDDGLCALSQRLGLPEDKLRDCLDRLHALALVRPSGQAESAFRVLGPEQAMSLLLSRQQAELAAHQERVETARAAAAQLVAECSSLHRPSAGLHTEELTGAEEIRDRLARLAADARQEIMTLAPGGAHTESDLEASRGPNATLLERGVTVRTVYLDSIRNHQPTLHHVQWLRERGGHVRTAPGLPIRMIIADRREAVLPLDPTDASRGAVVLTGPGILTALCELFESTWHAATPLVPTVERDPDGLTPQHREALRLLAQGFKDDAIAKRLGVSTRTARRFAAELMEALEAHSRFEAGVHAVQNGWLPAHRT</sequence>
<dbReference type="EMBL" id="BMUU01000013">
    <property type="protein sequence ID" value="GGY58147.1"/>
    <property type="molecule type" value="Genomic_DNA"/>
</dbReference>
<reference evidence="4" key="1">
    <citation type="journal article" date="2019" name="Int. J. Syst. Evol. Microbiol.">
        <title>The Global Catalogue of Microorganisms (GCM) 10K type strain sequencing project: providing services to taxonomists for standard genome sequencing and annotation.</title>
        <authorList>
            <consortium name="The Broad Institute Genomics Platform"/>
            <consortium name="The Broad Institute Genome Sequencing Center for Infectious Disease"/>
            <person name="Wu L."/>
            <person name="Ma J."/>
        </authorList>
    </citation>
    <scope>NUCLEOTIDE SEQUENCE [LARGE SCALE GENOMIC DNA]</scope>
    <source>
        <strain evidence="4">JCM 4594</strain>
    </source>
</reference>
<accession>A0ABQ3ALN8</accession>
<dbReference type="Proteomes" id="UP000600946">
    <property type="component" value="Unassembled WGS sequence"/>
</dbReference>
<dbReference type="SUPFAM" id="SSF46894">
    <property type="entry name" value="C-terminal effector domain of the bipartite response regulators"/>
    <property type="match status" value="1"/>
</dbReference>
<evidence type="ECO:0000256" key="1">
    <source>
        <dbReference type="SAM" id="Coils"/>
    </source>
</evidence>
<comment type="caution">
    <text evidence="3">The sequence shown here is derived from an EMBL/GenBank/DDBJ whole genome shotgun (WGS) entry which is preliminary data.</text>
</comment>
<gene>
    <name evidence="3" type="ORF">GCM10010326_60960</name>
</gene>
<proteinExistence type="predicted"/>
<dbReference type="InterPro" id="IPR036388">
    <property type="entry name" value="WH-like_DNA-bd_sf"/>
</dbReference>
<dbReference type="CDD" id="cd06170">
    <property type="entry name" value="LuxR_C_like"/>
    <property type="match status" value="1"/>
</dbReference>
<dbReference type="Gene3D" id="1.10.10.10">
    <property type="entry name" value="Winged helix-like DNA-binding domain superfamily/Winged helix DNA-binding domain"/>
    <property type="match status" value="2"/>
</dbReference>
<dbReference type="PANTHER" id="PTHR34293">
    <property type="entry name" value="HTH-TYPE TRANSCRIPTIONAL REGULATOR TRMBL2"/>
    <property type="match status" value="1"/>
</dbReference>
<dbReference type="SMART" id="SM00421">
    <property type="entry name" value="HTH_LUXR"/>
    <property type="match status" value="1"/>
</dbReference>
<dbReference type="PROSITE" id="PS50043">
    <property type="entry name" value="HTH_LUXR_2"/>
    <property type="match status" value="1"/>
</dbReference>
<dbReference type="InterPro" id="IPR000792">
    <property type="entry name" value="Tscrpt_reg_LuxR_C"/>
</dbReference>
<feature type="coiled-coil region" evidence="1">
    <location>
        <begin position="87"/>
        <end position="150"/>
    </location>
</feature>
<keyword evidence="4" id="KW-1185">Reference proteome</keyword>
<feature type="domain" description="HTH luxR-type" evidence="2">
    <location>
        <begin position="271"/>
        <end position="336"/>
    </location>
</feature>